<dbReference type="Proteomes" id="UP000465112">
    <property type="component" value="Chromosome 21"/>
</dbReference>
<dbReference type="EMBL" id="VHII01000021">
    <property type="protein sequence ID" value="KAF1373824.1"/>
    <property type="molecule type" value="Genomic_DNA"/>
</dbReference>
<keyword evidence="2" id="KW-1185">Reference proteome</keyword>
<gene>
    <name evidence="1" type="ORF">PFLUV_G00242950</name>
</gene>
<accession>A0A6A5ECK9</accession>
<dbReference type="AlphaFoldDB" id="A0A6A5ECK9"/>
<sequence>MHFLKLAAWQKPSEVSTLNRDNLPEIGVQTRENMKTVILALLVLLVVSHGEALTCWCGGSRKCAGRTEDCSGSNDVCASVRFAQYPANKSNFWGCYTESNCRKLNYPGVASCTFCRTDLCQ</sequence>
<name>A0A6A5ECK9_PERFL</name>
<protein>
    <recommendedName>
        <fullName evidence="3">UPAR/Ly6 domain-containing protein</fullName>
    </recommendedName>
</protein>
<comment type="caution">
    <text evidence="1">The sequence shown here is derived from an EMBL/GenBank/DDBJ whole genome shotgun (WGS) entry which is preliminary data.</text>
</comment>
<reference evidence="1 2" key="1">
    <citation type="submission" date="2019-06" db="EMBL/GenBank/DDBJ databases">
        <title>A chromosome-scale genome assembly of the European perch, Perca fluviatilis.</title>
        <authorList>
            <person name="Roques C."/>
            <person name="Zahm M."/>
            <person name="Cabau C."/>
            <person name="Klopp C."/>
            <person name="Bouchez O."/>
            <person name="Donnadieu C."/>
            <person name="Kuhl H."/>
            <person name="Gislard M."/>
            <person name="Guendouz S."/>
            <person name="Journot L."/>
            <person name="Haffray P."/>
            <person name="Bestin A."/>
            <person name="Morvezen R."/>
            <person name="Feron R."/>
            <person name="Wen M."/>
            <person name="Jouanno E."/>
            <person name="Herpin A."/>
            <person name="Schartl M."/>
            <person name="Postlethwait J."/>
            <person name="Schaerlinger B."/>
            <person name="Chardard D."/>
            <person name="Lecocq T."/>
            <person name="Poncet C."/>
            <person name="Jaffrelo L."/>
            <person name="Lampietro C."/>
            <person name="Guiguen Y."/>
        </authorList>
    </citation>
    <scope>NUCLEOTIDE SEQUENCE [LARGE SCALE GENOMIC DNA]</scope>
    <source>
        <tissue evidence="1">Blood</tissue>
    </source>
</reference>
<evidence type="ECO:0008006" key="3">
    <source>
        <dbReference type="Google" id="ProtNLM"/>
    </source>
</evidence>
<organism evidence="1 2">
    <name type="scientific">Perca fluviatilis</name>
    <name type="common">European perch</name>
    <dbReference type="NCBI Taxonomy" id="8168"/>
    <lineage>
        <taxon>Eukaryota</taxon>
        <taxon>Metazoa</taxon>
        <taxon>Chordata</taxon>
        <taxon>Craniata</taxon>
        <taxon>Vertebrata</taxon>
        <taxon>Euteleostomi</taxon>
        <taxon>Actinopterygii</taxon>
        <taxon>Neopterygii</taxon>
        <taxon>Teleostei</taxon>
        <taxon>Neoteleostei</taxon>
        <taxon>Acanthomorphata</taxon>
        <taxon>Eupercaria</taxon>
        <taxon>Perciformes</taxon>
        <taxon>Percoidei</taxon>
        <taxon>Percidae</taxon>
        <taxon>Percinae</taxon>
        <taxon>Perca</taxon>
    </lineage>
</organism>
<proteinExistence type="predicted"/>
<evidence type="ECO:0000313" key="1">
    <source>
        <dbReference type="EMBL" id="KAF1373824.1"/>
    </source>
</evidence>
<evidence type="ECO:0000313" key="2">
    <source>
        <dbReference type="Proteomes" id="UP000465112"/>
    </source>
</evidence>